<dbReference type="EMBL" id="OBMQ01000014">
    <property type="protein sequence ID" value="SOC22472.1"/>
    <property type="molecule type" value="Genomic_DNA"/>
</dbReference>
<organism evidence="10 11">
    <name type="scientific">Ureibacillus xyleni</name>
    <dbReference type="NCBI Taxonomy" id="614648"/>
    <lineage>
        <taxon>Bacteria</taxon>
        <taxon>Bacillati</taxon>
        <taxon>Bacillota</taxon>
        <taxon>Bacilli</taxon>
        <taxon>Bacillales</taxon>
        <taxon>Caryophanaceae</taxon>
        <taxon>Ureibacillus</taxon>
    </lineage>
</organism>
<dbReference type="RefSeq" id="WP_097074768.1">
    <property type="nucleotide sequence ID" value="NZ_OBMQ01000014.1"/>
</dbReference>
<keyword evidence="2" id="KW-0902">Two-component regulatory system</keyword>
<name>A0A285TKV5_9BACL</name>
<feature type="domain" description="Response regulatory" evidence="8">
    <location>
        <begin position="2"/>
        <end position="116"/>
    </location>
</feature>
<dbReference type="PANTHER" id="PTHR48111">
    <property type="entry name" value="REGULATOR OF RPOS"/>
    <property type="match status" value="1"/>
</dbReference>
<evidence type="ECO:0000256" key="2">
    <source>
        <dbReference type="ARBA" id="ARBA00023012"/>
    </source>
</evidence>
<dbReference type="GO" id="GO:0006355">
    <property type="term" value="P:regulation of DNA-templated transcription"/>
    <property type="evidence" value="ECO:0007669"/>
    <property type="project" value="InterPro"/>
</dbReference>
<protein>
    <submittedName>
        <fullName evidence="10">DNA-binding response OmpR family regulator</fullName>
    </submittedName>
</protein>
<keyword evidence="3" id="KW-0805">Transcription regulation</keyword>
<dbReference type="GO" id="GO:0032993">
    <property type="term" value="C:protein-DNA complex"/>
    <property type="evidence" value="ECO:0007669"/>
    <property type="project" value="TreeGrafter"/>
</dbReference>
<dbReference type="GO" id="GO:0005829">
    <property type="term" value="C:cytosol"/>
    <property type="evidence" value="ECO:0007669"/>
    <property type="project" value="TreeGrafter"/>
</dbReference>
<keyword evidence="5" id="KW-0804">Transcription</keyword>
<dbReference type="Gene3D" id="3.40.50.2300">
    <property type="match status" value="1"/>
</dbReference>
<evidence type="ECO:0000313" key="10">
    <source>
        <dbReference type="EMBL" id="SOC22472.1"/>
    </source>
</evidence>
<feature type="domain" description="OmpR/PhoB-type" evidence="9">
    <location>
        <begin position="124"/>
        <end position="222"/>
    </location>
</feature>
<gene>
    <name evidence="10" type="ORF">SAMN05880501_11429</name>
</gene>
<dbReference type="InterPro" id="IPR039420">
    <property type="entry name" value="WalR-like"/>
</dbReference>
<dbReference type="SMART" id="SM00448">
    <property type="entry name" value="REC"/>
    <property type="match status" value="1"/>
</dbReference>
<dbReference type="CDD" id="cd17574">
    <property type="entry name" value="REC_OmpR"/>
    <property type="match status" value="1"/>
</dbReference>
<evidence type="ECO:0000256" key="4">
    <source>
        <dbReference type="ARBA" id="ARBA00023125"/>
    </source>
</evidence>
<dbReference type="SUPFAM" id="SSF52172">
    <property type="entry name" value="CheY-like"/>
    <property type="match status" value="1"/>
</dbReference>
<dbReference type="Pfam" id="PF00072">
    <property type="entry name" value="Response_reg"/>
    <property type="match status" value="1"/>
</dbReference>
<dbReference type="AlphaFoldDB" id="A0A285TKV5"/>
<proteinExistence type="predicted"/>
<dbReference type="InterPro" id="IPR001789">
    <property type="entry name" value="Sig_transdc_resp-reg_receiver"/>
</dbReference>
<dbReference type="InterPro" id="IPR011006">
    <property type="entry name" value="CheY-like_superfamily"/>
</dbReference>
<evidence type="ECO:0000256" key="6">
    <source>
        <dbReference type="PROSITE-ProRule" id="PRU00169"/>
    </source>
</evidence>
<keyword evidence="1 6" id="KW-0597">Phosphoprotein</keyword>
<dbReference type="Proteomes" id="UP000219636">
    <property type="component" value="Unassembled WGS sequence"/>
</dbReference>
<reference evidence="11" key="1">
    <citation type="submission" date="2017-08" db="EMBL/GenBank/DDBJ databases">
        <authorList>
            <person name="Varghese N."/>
            <person name="Submissions S."/>
        </authorList>
    </citation>
    <scope>NUCLEOTIDE SEQUENCE [LARGE SCALE GENOMIC DNA]</scope>
    <source>
        <strain evidence="11">JC22</strain>
    </source>
</reference>
<feature type="modified residue" description="4-aspartylphosphate" evidence="6">
    <location>
        <position position="51"/>
    </location>
</feature>
<keyword evidence="11" id="KW-1185">Reference proteome</keyword>
<dbReference type="InterPro" id="IPR001867">
    <property type="entry name" value="OmpR/PhoB-type_DNA-bd"/>
</dbReference>
<dbReference type="SMART" id="SM00862">
    <property type="entry name" value="Trans_reg_C"/>
    <property type="match status" value="1"/>
</dbReference>
<dbReference type="PROSITE" id="PS51755">
    <property type="entry name" value="OMPR_PHOB"/>
    <property type="match status" value="1"/>
</dbReference>
<dbReference type="GO" id="GO:0000156">
    <property type="term" value="F:phosphorelay response regulator activity"/>
    <property type="evidence" value="ECO:0007669"/>
    <property type="project" value="TreeGrafter"/>
</dbReference>
<dbReference type="Gene3D" id="6.10.250.690">
    <property type="match status" value="1"/>
</dbReference>
<dbReference type="GO" id="GO:0000976">
    <property type="term" value="F:transcription cis-regulatory region binding"/>
    <property type="evidence" value="ECO:0007669"/>
    <property type="project" value="TreeGrafter"/>
</dbReference>
<dbReference type="Gene3D" id="1.10.10.10">
    <property type="entry name" value="Winged helix-like DNA-binding domain superfamily/Winged helix DNA-binding domain"/>
    <property type="match status" value="1"/>
</dbReference>
<evidence type="ECO:0000256" key="7">
    <source>
        <dbReference type="PROSITE-ProRule" id="PRU01091"/>
    </source>
</evidence>
<accession>A0A285TKV5</accession>
<sequence length="225" mass="26102">MKILIAEDDNRLRKNIVHIIQKEYHQVDSVDNGQDALDNTVFEEYDLLILDWMMPEYSGIEVCQEVRKRGFSGGILMLTAKDDSSDIVQGLDAGADDYLVKPFKMEELLARIRAILRRREKPIEQVIGVKNLKLHVDSRTLFRGNEEILLTKNEFLFLEYLFINKGLVLTREQICSHVWGYDHDTTNNNLDALVKLVRKKIDDSKEKSIIQNVRGIGYKVRETHV</sequence>
<evidence type="ECO:0000259" key="9">
    <source>
        <dbReference type="PROSITE" id="PS51755"/>
    </source>
</evidence>
<dbReference type="PROSITE" id="PS50110">
    <property type="entry name" value="RESPONSE_REGULATORY"/>
    <property type="match status" value="1"/>
</dbReference>
<dbReference type="OrthoDB" id="9790442at2"/>
<evidence type="ECO:0000313" key="11">
    <source>
        <dbReference type="Proteomes" id="UP000219636"/>
    </source>
</evidence>
<evidence type="ECO:0000256" key="3">
    <source>
        <dbReference type="ARBA" id="ARBA00023015"/>
    </source>
</evidence>
<feature type="DNA-binding region" description="OmpR/PhoB-type" evidence="7">
    <location>
        <begin position="124"/>
        <end position="222"/>
    </location>
</feature>
<evidence type="ECO:0000256" key="5">
    <source>
        <dbReference type="ARBA" id="ARBA00023163"/>
    </source>
</evidence>
<dbReference type="PANTHER" id="PTHR48111:SF22">
    <property type="entry name" value="REGULATOR OF RPOS"/>
    <property type="match status" value="1"/>
</dbReference>
<dbReference type="InterPro" id="IPR036388">
    <property type="entry name" value="WH-like_DNA-bd_sf"/>
</dbReference>
<dbReference type="Pfam" id="PF00486">
    <property type="entry name" value="Trans_reg_C"/>
    <property type="match status" value="1"/>
</dbReference>
<evidence type="ECO:0000256" key="1">
    <source>
        <dbReference type="ARBA" id="ARBA00022553"/>
    </source>
</evidence>
<evidence type="ECO:0000259" key="8">
    <source>
        <dbReference type="PROSITE" id="PS50110"/>
    </source>
</evidence>
<dbReference type="CDD" id="cd00383">
    <property type="entry name" value="trans_reg_C"/>
    <property type="match status" value="1"/>
</dbReference>
<keyword evidence="4 7" id="KW-0238">DNA-binding</keyword>